<protein>
    <submittedName>
        <fullName evidence="2">24515_t:CDS:1</fullName>
    </submittedName>
</protein>
<name>A0A9N9F5Q9_9GLOM</name>
<reference evidence="2" key="1">
    <citation type="submission" date="2021-06" db="EMBL/GenBank/DDBJ databases">
        <authorList>
            <person name="Kallberg Y."/>
            <person name="Tangrot J."/>
            <person name="Rosling A."/>
        </authorList>
    </citation>
    <scope>NUCLEOTIDE SEQUENCE</scope>
    <source>
        <strain evidence="2">MA453B</strain>
    </source>
</reference>
<keyword evidence="3" id="KW-1185">Reference proteome</keyword>
<comment type="caution">
    <text evidence="2">The sequence shown here is derived from an EMBL/GenBank/DDBJ whole genome shotgun (WGS) entry which is preliminary data.</text>
</comment>
<keyword evidence="1" id="KW-0175">Coiled coil</keyword>
<dbReference type="AlphaFoldDB" id="A0A9N9F5Q9"/>
<sequence>MKIENKNRHEDEICAKEEMLLFMKNEIHRYEDKIRAIDEMLLFMENEIYRCDKKLDASDEMLLKYENEIDQCYKELNKTKDLSITKETMYDKELRQNKLEIENCEYKSNIKNNIISKCEKFVNDIDKIFNWA</sequence>
<organism evidence="2 3">
    <name type="scientific">Dentiscutata erythropus</name>
    <dbReference type="NCBI Taxonomy" id="1348616"/>
    <lineage>
        <taxon>Eukaryota</taxon>
        <taxon>Fungi</taxon>
        <taxon>Fungi incertae sedis</taxon>
        <taxon>Mucoromycota</taxon>
        <taxon>Glomeromycotina</taxon>
        <taxon>Glomeromycetes</taxon>
        <taxon>Diversisporales</taxon>
        <taxon>Gigasporaceae</taxon>
        <taxon>Dentiscutata</taxon>
    </lineage>
</organism>
<dbReference type="OrthoDB" id="10424627at2759"/>
<accession>A0A9N9F5Q9</accession>
<dbReference type="Proteomes" id="UP000789405">
    <property type="component" value="Unassembled WGS sequence"/>
</dbReference>
<feature type="coiled-coil region" evidence="1">
    <location>
        <begin position="27"/>
        <end position="82"/>
    </location>
</feature>
<dbReference type="EMBL" id="CAJVPY010001200">
    <property type="protein sequence ID" value="CAG8511528.1"/>
    <property type="molecule type" value="Genomic_DNA"/>
</dbReference>
<evidence type="ECO:0000313" key="3">
    <source>
        <dbReference type="Proteomes" id="UP000789405"/>
    </source>
</evidence>
<evidence type="ECO:0000313" key="2">
    <source>
        <dbReference type="EMBL" id="CAG8511528.1"/>
    </source>
</evidence>
<evidence type="ECO:0000256" key="1">
    <source>
        <dbReference type="SAM" id="Coils"/>
    </source>
</evidence>
<gene>
    <name evidence="2" type="ORF">DERYTH_LOCUS3411</name>
</gene>
<proteinExistence type="predicted"/>